<evidence type="ECO:0000313" key="1">
    <source>
        <dbReference type="EMBL" id="EFX71790.1"/>
    </source>
</evidence>
<organism evidence="1 2">
    <name type="scientific">Daphnia pulex</name>
    <name type="common">Water flea</name>
    <dbReference type="NCBI Taxonomy" id="6669"/>
    <lineage>
        <taxon>Eukaryota</taxon>
        <taxon>Metazoa</taxon>
        <taxon>Ecdysozoa</taxon>
        <taxon>Arthropoda</taxon>
        <taxon>Crustacea</taxon>
        <taxon>Branchiopoda</taxon>
        <taxon>Diplostraca</taxon>
        <taxon>Cladocera</taxon>
        <taxon>Anomopoda</taxon>
        <taxon>Daphniidae</taxon>
        <taxon>Daphnia</taxon>
    </lineage>
</organism>
<evidence type="ECO:0000313" key="2">
    <source>
        <dbReference type="Proteomes" id="UP000000305"/>
    </source>
</evidence>
<gene>
    <name evidence="1" type="ORF">DAPPUDRAFT_326826</name>
</gene>
<sequence>MEEKYNVSLLAAGIHCEAQQLIAEKVDELLAIEEQIDFNVLSLETCAYSANMFADILSKIQKMT</sequence>
<dbReference type="HOGENOM" id="CLU_2869870_0_0_1"/>
<dbReference type="AlphaFoldDB" id="E9H8W3"/>
<protein>
    <submittedName>
        <fullName evidence="1">Uncharacterized protein</fullName>
    </submittedName>
</protein>
<keyword evidence="2" id="KW-1185">Reference proteome</keyword>
<proteinExistence type="predicted"/>
<name>E9H8W3_DAPPU</name>
<accession>E9H8W3</accession>
<dbReference type="KEGG" id="dpx:DAPPUDRAFT_326826"/>
<dbReference type="Proteomes" id="UP000000305">
    <property type="component" value="Unassembled WGS sequence"/>
</dbReference>
<dbReference type="EMBL" id="GL732606">
    <property type="protein sequence ID" value="EFX71790.1"/>
    <property type="molecule type" value="Genomic_DNA"/>
</dbReference>
<dbReference type="InParanoid" id="E9H8W3"/>
<reference evidence="1 2" key="1">
    <citation type="journal article" date="2011" name="Science">
        <title>The ecoresponsive genome of Daphnia pulex.</title>
        <authorList>
            <person name="Colbourne J.K."/>
            <person name="Pfrender M.E."/>
            <person name="Gilbert D."/>
            <person name="Thomas W.K."/>
            <person name="Tucker A."/>
            <person name="Oakley T.H."/>
            <person name="Tokishita S."/>
            <person name="Aerts A."/>
            <person name="Arnold G.J."/>
            <person name="Basu M.K."/>
            <person name="Bauer D.J."/>
            <person name="Caceres C.E."/>
            <person name="Carmel L."/>
            <person name="Casola C."/>
            <person name="Choi J.H."/>
            <person name="Detter J.C."/>
            <person name="Dong Q."/>
            <person name="Dusheyko S."/>
            <person name="Eads B.D."/>
            <person name="Frohlich T."/>
            <person name="Geiler-Samerotte K.A."/>
            <person name="Gerlach D."/>
            <person name="Hatcher P."/>
            <person name="Jogdeo S."/>
            <person name="Krijgsveld J."/>
            <person name="Kriventseva E.V."/>
            <person name="Kultz D."/>
            <person name="Laforsch C."/>
            <person name="Lindquist E."/>
            <person name="Lopez J."/>
            <person name="Manak J.R."/>
            <person name="Muller J."/>
            <person name="Pangilinan J."/>
            <person name="Patwardhan R.P."/>
            <person name="Pitluck S."/>
            <person name="Pritham E.J."/>
            <person name="Rechtsteiner A."/>
            <person name="Rho M."/>
            <person name="Rogozin I.B."/>
            <person name="Sakarya O."/>
            <person name="Salamov A."/>
            <person name="Schaack S."/>
            <person name="Shapiro H."/>
            <person name="Shiga Y."/>
            <person name="Skalitzky C."/>
            <person name="Smith Z."/>
            <person name="Souvorov A."/>
            <person name="Sung W."/>
            <person name="Tang Z."/>
            <person name="Tsuchiya D."/>
            <person name="Tu H."/>
            <person name="Vos H."/>
            <person name="Wang M."/>
            <person name="Wolf Y.I."/>
            <person name="Yamagata H."/>
            <person name="Yamada T."/>
            <person name="Ye Y."/>
            <person name="Shaw J.R."/>
            <person name="Andrews J."/>
            <person name="Crease T.J."/>
            <person name="Tang H."/>
            <person name="Lucas S.M."/>
            <person name="Robertson H.M."/>
            <person name="Bork P."/>
            <person name="Koonin E.V."/>
            <person name="Zdobnov E.M."/>
            <person name="Grigoriev I.V."/>
            <person name="Lynch M."/>
            <person name="Boore J.L."/>
        </authorList>
    </citation>
    <scope>NUCLEOTIDE SEQUENCE [LARGE SCALE GENOMIC DNA]</scope>
</reference>
<dbReference type="STRING" id="6669.E9H8W3"/>